<evidence type="ECO:0000313" key="11">
    <source>
        <dbReference type="Proteomes" id="UP000789595"/>
    </source>
</evidence>
<evidence type="ECO:0000256" key="2">
    <source>
        <dbReference type="ARBA" id="ARBA00022448"/>
    </source>
</evidence>
<dbReference type="GO" id="GO:0005643">
    <property type="term" value="C:nuclear pore"/>
    <property type="evidence" value="ECO:0007669"/>
    <property type="project" value="UniProtKB-SubCell"/>
</dbReference>
<reference evidence="10" key="1">
    <citation type="submission" date="2021-11" db="EMBL/GenBank/DDBJ databases">
        <authorList>
            <consortium name="Genoscope - CEA"/>
            <person name="William W."/>
        </authorList>
    </citation>
    <scope>NUCLEOTIDE SEQUENCE</scope>
</reference>
<dbReference type="PANTHER" id="PTHR38697">
    <property type="entry name" value="NUCLEAR PORE COMPLEX PROTEIN SIMILAR TO S. CEREVISIAE NUP2 (EUROFUNG)"/>
    <property type="match status" value="1"/>
</dbReference>
<dbReference type="InterPro" id="IPR015007">
    <property type="entry name" value="NUP2/50/61"/>
</dbReference>
<proteinExistence type="predicted"/>
<dbReference type="Pfam" id="PF00638">
    <property type="entry name" value="Ran_BP1"/>
    <property type="match status" value="1"/>
</dbReference>
<evidence type="ECO:0000256" key="6">
    <source>
        <dbReference type="ARBA" id="ARBA00023132"/>
    </source>
</evidence>
<keyword evidence="11" id="KW-1185">Reference proteome</keyword>
<name>A0A8J2SJ80_9STRA</name>
<dbReference type="InterPro" id="IPR053074">
    <property type="entry name" value="NPC_Nucleoporin"/>
</dbReference>
<feature type="region of interest" description="Disordered" evidence="8">
    <location>
        <begin position="223"/>
        <end position="327"/>
    </location>
</feature>
<evidence type="ECO:0000256" key="7">
    <source>
        <dbReference type="ARBA" id="ARBA00023242"/>
    </source>
</evidence>
<feature type="compositionally biased region" description="Basic and acidic residues" evidence="8">
    <location>
        <begin position="307"/>
        <end position="325"/>
    </location>
</feature>
<feature type="domain" description="RanBD1" evidence="9">
    <location>
        <begin position="312"/>
        <end position="394"/>
    </location>
</feature>
<evidence type="ECO:0000313" key="10">
    <source>
        <dbReference type="EMBL" id="CAH0369014.1"/>
    </source>
</evidence>
<dbReference type="InterPro" id="IPR011993">
    <property type="entry name" value="PH-like_dom_sf"/>
</dbReference>
<protein>
    <recommendedName>
        <fullName evidence="9">RanBD1 domain-containing protein</fullName>
    </recommendedName>
</protein>
<feature type="compositionally biased region" description="Low complexity" evidence="8">
    <location>
        <begin position="248"/>
        <end position="266"/>
    </location>
</feature>
<keyword evidence="6" id="KW-0906">Nuclear pore complex</keyword>
<dbReference type="GO" id="GO:0015031">
    <property type="term" value="P:protein transport"/>
    <property type="evidence" value="ECO:0007669"/>
    <property type="project" value="UniProtKB-KW"/>
</dbReference>
<comment type="subcellular location">
    <subcellularLocation>
        <location evidence="1">Nucleus</location>
        <location evidence="1">Nuclear pore complex</location>
    </subcellularLocation>
</comment>
<keyword evidence="3" id="KW-0509">mRNA transport</keyword>
<gene>
    <name evidence="10" type="ORF">PECAL_2P21200</name>
</gene>
<evidence type="ECO:0000259" key="9">
    <source>
        <dbReference type="PROSITE" id="PS50196"/>
    </source>
</evidence>
<keyword evidence="5" id="KW-0811">Translocation</keyword>
<dbReference type="GO" id="GO:0051028">
    <property type="term" value="P:mRNA transport"/>
    <property type="evidence" value="ECO:0007669"/>
    <property type="project" value="UniProtKB-KW"/>
</dbReference>
<feature type="compositionally biased region" description="Low complexity" evidence="8">
    <location>
        <begin position="223"/>
        <end position="240"/>
    </location>
</feature>
<keyword evidence="7" id="KW-0539">Nucleus</keyword>
<evidence type="ECO:0000256" key="1">
    <source>
        <dbReference type="ARBA" id="ARBA00004567"/>
    </source>
</evidence>
<dbReference type="OrthoDB" id="185618at2759"/>
<dbReference type="SUPFAM" id="SSF50729">
    <property type="entry name" value="PH domain-like"/>
    <property type="match status" value="1"/>
</dbReference>
<evidence type="ECO:0000256" key="3">
    <source>
        <dbReference type="ARBA" id="ARBA00022816"/>
    </source>
</evidence>
<organism evidence="10 11">
    <name type="scientific">Pelagomonas calceolata</name>
    <dbReference type="NCBI Taxonomy" id="35677"/>
    <lineage>
        <taxon>Eukaryota</taxon>
        <taxon>Sar</taxon>
        <taxon>Stramenopiles</taxon>
        <taxon>Ochrophyta</taxon>
        <taxon>Pelagophyceae</taxon>
        <taxon>Pelagomonadales</taxon>
        <taxon>Pelagomonadaceae</taxon>
        <taxon>Pelagomonas</taxon>
    </lineage>
</organism>
<dbReference type="SMART" id="SM00160">
    <property type="entry name" value="RanBD"/>
    <property type="match status" value="1"/>
</dbReference>
<evidence type="ECO:0000256" key="4">
    <source>
        <dbReference type="ARBA" id="ARBA00022927"/>
    </source>
</evidence>
<dbReference type="Pfam" id="PF08911">
    <property type="entry name" value="NUP50"/>
    <property type="match status" value="1"/>
</dbReference>
<comment type="caution">
    <text evidence="10">The sequence shown here is derived from an EMBL/GenBank/DDBJ whole genome shotgun (WGS) entry which is preliminary data.</text>
</comment>
<accession>A0A8J2SJ80</accession>
<keyword evidence="4" id="KW-0653">Protein transport</keyword>
<dbReference type="Proteomes" id="UP000789595">
    <property type="component" value="Unassembled WGS sequence"/>
</dbReference>
<evidence type="ECO:0000256" key="8">
    <source>
        <dbReference type="SAM" id="MobiDB-lite"/>
    </source>
</evidence>
<dbReference type="CDD" id="cd13170">
    <property type="entry name" value="RanBD_NUP50"/>
    <property type="match status" value="1"/>
</dbReference>
<feature type="region of interest" description="Disordered" evidence="8">
    <location>
        <begin position="1"/>
        <end position="78"/>
    </location>
</feature>
<dbReference type="EMBL" id="CAKKNE010000002">
    <property type="protein sequence ID" value="CAH0369014.1"/>
    <property type="molecule type" value="Genomic_DNA"/>
</dbReference>
<dbReference type="Gene3D" id="2.30.29.30">
    <property type="entry name" value="Pleckstrin-homology domain (PH domain)/Phosphotyrosine-binding domain (PTB)"/>
    <property type="match status" value="1"/>
</dbReference>
<keyword evidence="2" id="KW-0813">Transport</keyword>
<sequence length="433" mass="45060">MSDRPQGGGGKRRNTNAQQRREEAEAEDDEVVEAGTFQRASQEKLRKRRIVSVSGRFKSKSTPQMQAPPALDAGTKPTVAAKPKQGYVAMEGIGAGAKGAGIFANVKLTAPPPAPGQKSSGLSFPKPAGGNPFASFISAPAPAPTAPSSAFGGGSSFLASPSNATKPMAETPIIKSSADKLEACNRAFLKWVRRQAQNKPATPWTAGVRDYLAHVAKLESSAPVAAPSAPAASKPFAFPAAPAPAPASKPFSFGAPAKPEAAPKPAFNFGAPPPKADAPKPAFSFGAAPPSTSAFNFGGAPAPAPSSKEDDAMPKEERVAVAKADDGDETTAFESRCALRRYDKPEGEKPQWRDLGKGQLRITRHKTTGAARVVVRNDVGKVVLNFALSEKMSLVKTKAGVAVTAATADGPKQYLLRTREPLEASHLAPAKLE</sequence>
<dbReference type="PANTHER" id="PTHR38697:SF1">
    <property type="entry name" value="NUCLEAR PORE COMPLEX PROTEIN SIMILAR TO S. CEREVISIAE NUP2 (EUROFUNG)"/>
    <property type="match status" value="1"/>
</dbReference>
<dbReference type="InterPro" id="IPR000156">
    <property type="entry name" value="Ran_bind_dom"/>
</dbReference>
<evidence type="ECO:0000256" key="5">
    <source>
        <dbReference type="ARBA" id="ARBA00023010"/>
    </source>
</evidence>
<dbReference type="AlphaFoldDB" id="A0A8J2SJ80"/>
<dbReference type="PROSITE" id="PS50196">
    <property type="entry name" value="RANBD1"/>
    <property type="match status" value="1"/>
</dbReference>